<sequence>MVRTGKVRLSDVAKAAGVSSGTVSNTINRPDSVSEVTKRKVMAAIRKLDFVPNEGAATLRSGTSKLLGLVIPDVTSSFYAEIAKGVARRAETLGYAMLLFNTDDDPGRELHQLEILARHRSIGALIVPRLADEQRLARLRELGMHMVLIDRTSSDHDGCSVSIDDVRGGYLAGQHLVRLGRSRLAYVGGPEGVPQAERRLQGFRRAQAAAGMTLSTEMTVRVENPSYAGGEEAASLLLATETLPDGIFCLNDQMAVGLLNGLVRAGVDVPRQTAVIGYGDSAAAQGAVLPLTTIHQPMIELGAAAVNLLLAEAEGSGGDHTHSSTVFNPRIVVRRSAPSQA</sequence>
<dbReference type="CDD" id="cd01392">
    <property type="entry name" value="HTH_LacI"/>
    <property type="match status" value="1"/>
</dbReference>
<accession>A0ABP9F148</accession>
<protein>
    <submittedName>
        <fullName evidence="5">LacI family DNA-binding transcriptional regulator</fullName>
    </submittedName>
</protein>
<dbReference type="PROSITE" id="PS50932">
    <property type="entry name" value="HTH_LACI_2"/>
    <property type="match status" value="1"/>
</dbReference>
<dbReference type="GO" id="GO:0003677">
    <property type="term" value="F:DNA binding"/>
    <property type="evidence" value="ECO:0007669"/>
    <property type="project" value="UniProtKB-KW"/>
</dbReference>
<dbReference type="SUPFAM" id="SSF53822">
    <property type="entry name" value="Periplasmic binding protein-like I"/>
    <property type="match status" value="1"/>
</dbReference>
<dbReference type="Pfam" id="PF13377">
    <property type="entry name" value="Peripla_BP_3"/>
    <property type="match status" value="1"/>
</dbReference>
<proteinExistence type="predicted"/>
<evidence type="ECO:0000256" key="3">
    <source>
        <dbReference type="ARBA" id="ARBA00023163"/>
    </source>
</evidence>
<dbReference type="InterPro" id="IPR028082">
    <property type="entry name" value="Peripla_BP_I"/>
</dbReference>
<comment type="caution">
    <text evidence="5">The sequence shown here is derived from an EMBL/GenBank/DDBJ whole genome shotgun (WGS) entry which is preliminary data.</text>
</comment>
<dbReference type="SMART" id="SM00354">
    <property type="entry name" value="HTH_LACI"/>
    <property type="match status" value="1"/>
</dbReference>
<keyword evidence="1" id="KW-0805">Transcription regulation</keyword>
<dbReference type="PANTHER" id="PTHR30146:SF109">
    <property type="entry name" value="HTH-TYPE TRANSCRIPTIONAL REGULATOR GALS"/>
    <property type="match status" value="1"/>
</dbReference>
<name>A0ABP9F148_9ACTN</name>
<evidence type="ECO:0000256" key="1">
    <source>
        <dbReference type="ARBA" id="ARBA00023015"/>
    </source>
</evidence>
<dbReference type="PANTHER" id="PTHR30146">
    <property type="entry name" value="LACI-RELATED TRANSCRIPTIONAL REPRESSOR"/>
    <property type="match status" value="1"/>
</dbReference>
<evidence type="ECO:0000256" key="2">
    <source>
        <dbReference type="ARBA" id="ARBA00023125"/>
    </source>
</evidence>
<dbReference type="Gene3D" id="3.40.50.2300">
    <property type="match status" value="2"/>
</dbReference>
<reference evidence="6" key="1">
    <citation type="journal article" date="2019" name="Int. J. Syst. Evol. Microbiol.">
        <title>The Global Catalogue of Microorganisms (GCM) 10K type strain sequencing project: providing services to taxonomists for standard genome sequencing and annotation.</title>
        <authorList>
            <consortium name="The Broad Institute Genomics Platform"/>
            <consortium name="The Broad Institute Genome Sequencing Center for Infectious Disease"/>
            <person name="Wu L."/>
            <person name="Ma J."/>
        </authorList>
    </citation>
    <scope>NUCLEOTIDE SEQUENCE [LARGE SCALE GENOMIC DNA]</scope>
    <source>
        <strain evidence="6">JCM 19125</strain>
    </source>
</reference>
<dbReference type="Proteomes" id="UP001501521">
    <property type="component" value="Unassembled WGS sequence"/>
</dbReference>
<feature type="domain" description="HTH lacI-type" evidence="4">
    <location>
        <begin position="7"/>
        <end position="61"/>
    </location>
</feature>
<dbReference type="Pfam" id="PF00356">
    <property type="entry name" value="LacI"/>
    <property type="match status" value="1"/>
</dbReference>
<evidence type="ECO:0000313" key="6">
    <source>
        <dbReference type="Proteomes" id="UP001501521"/>
    </source>
</evidence>
<keyword evidence="3" id="KW-0804">Transcription</keyword>
<dbReference type="EMBL" id="BAABLV010000006">
    <property type="protein sequence ID" value="GAA4890421.1"/>
    <property type="molecule type" value="Genomic_DNA"/>
</dbReference>
<dbReference type="InterPro" id="IPR000843">
    <property type="entry name" value="HTH_LacI"/>
</dbReference>
<evidence type="ECO:0000313" key="5">
    <source>
        <dbReference type="EMBL" id="GAA4890421.1"/>
    </source>
</evidence>
<organism evidence="5 6">
    <name type="scientific">Tessaracoccus lubricantis</name>
    <dbReference type="NCBI Taxonomy" id="545543"/>
    <lineage>
        <taxon>Bacteria</taxon>
        <taxon>Bacillati</taxon>
        <taxon>Actinomycetota</taxon>
        <taxon>Actinomycetes</taxon>
        <taxon>Propionibacteriales</taxon>
        <taxon>Propionibacteriaceae</taxon>
        <taxon>Tessaracoccus</taxon>
    </lineage>
</organism>
<dbReference type="SUPFAM" id="SSF47413">
    <property type="entry name" value="lambda repressor-like DNA-binding domains"/>
    <property type="match status" value="1"/>
</dbReference>
<dbReference type="Gene3D" id="1.10.260.40">
    <property type="entry name" value="lambda repressor-like DNA-binding domains"/>
    <property type="match status" value="1"/>
</dbReference>
<evidence type="ECO:0000259" key="4">
    <source>
        <dbReference type="PROSITE" id="PS50932"/>
    </source>
</evidence>
<dbReference type="InterPro" id="IPR010982">
    <property type="entry name" value="Lambda_DNA-bd_dom_sf"/>
</dbReference>
<keyword evidence="2 5" id="KW-0238">DNA-binding</keyword>
<gene>
    <name evidence="5" type="ORF">GCM10025789_03660</name>
</gene>
<keyword evidence="6" id="KW-1185">Reference proteome</keyword>
<dbReference type="InterPro" id="IPR046335">
    <property type="entry name" value="LacI/GalR-like_sensor"/>
</dbReference>